<dbReference type="OrthoDB" id="72125at2759"/>
<dbReference type="AlphaFoldDB" id="W4HCN9"/>
<evidence type="ECO:0000313" key="1">
    <source>
        <dbReference type="EMBL" id="ETV89677.1"/>
    </source>
</evidence>
<name>W4HCN9_APHAT</name>
<accession>W4HCN9</accession>
<reference evidence="1" key="1">
    <citation type="submission" date="2013-12" db="EMBL/GenBank/DDBJ databases">
        <title>The Genome Sequence of Aphanomyces astaci APO3.</title>
        <authorList>
            <consortium name="The Broad Institute Genomics Platform"/>
            <person name="Russ C."/>
            <person name="Tyler B."/>
            <person name="van West P."/>
            <person name="Dieguez-Uribeondo J."/>
            <person name="Young S.K."/>
            <person name="Zeng Q."/>
            <person name="Gargeya S."/>
            <person name="Fitzgerald M."/>
            <person name="Abouelleil A."/>
            <person name="Alvarado L."/>
            <person name="Chapman S.B."/>
            <person name="Gainer-Dewar J."/>
            <person name="Goldberg J."/>
            <person name="Griggs A."/>
            <person name="Gujja S."/>
            <person name="Hansen M."/>
            <person name="Howarth C."/>
            <person name="Imamovic A."/>
            <person name="Ireland A."/>
            <person name="Larimer J."/>
            <person name="McCowan C."/>
            <person name="Murphy C."/>
            <person name="Pearson M."/>
            <person name="Poon T.W."/>
            <person name="Priest M."/>
            <person name="Roberts A."/>
            <person name="Saif S."/>
            <person name="Shea T."/>
            <person name="Sykes S."/>
            <person name="Wortman J."/>
            <person name="Nusbaum C."/>
            <person name="Birren B."/>
        </authorList>
    </citation>
    <scope>NUCLEOTIDE SEQUENCE [LARGE SCALE GENOMIC DNA]</scope>
    <source>
        <strain evidence="1">APO3</strain>
    </source>
</reference>
<dbReference type="GeneID" id="20802864"/>
<gene>
    <name evidence="1" type="ORF">H257_00868</name>
</gene>
<dbReference type="RefSeq" id="XP_009822077.1">
    <property type="nucleotide sequence ID" value="XM_009823775.1"/>
</dbReference>
<evidence type="ECO:0008006" key="2">
    <source>
        <dbReference type="Google" id="ProtNLM"/>
    </source>
</evidence>
<organism evidence="1">
    <name type="scientific">Aphanomyces astaci</name>
    <name type="common">Crayfish plague agent</name>
    <dbReference type="NCBI Taxonomy" id="112090"/>
    <lineage>
        <taxon>Eukaryota</taxon>
        <taxon>Sar</taxon>
        <taxon>Stramenopiles</taxon>
        <taxon>Oomycota</taxon>
        <taxon>Saprolegniomycetes</taxon>
        <taxon>Saprolegniales</taxon>
        <taxon>Verrucalvaceae</taxon>
        <taxon>Aphanomyces</taxon>
    </lineage>
</organism>
<dbReference type="Gene3D" id="3.30.1520.10">
    <property type="entry name" value="Phox-like domain"/>
    <property type="match status" value="1"/>
</dbReference>
<dbReference type="EMBL" id="KI913114">
    <property type="protein sequence ID" value="ETV89677.1"/>
    <property type="molecule type" value="Genomic_DNA"/>
</dbReference>
<dbReference type="VEuPathDB" id="FungiDB:H257_00868"/>
<protein>
    <recommendedName>
        <fullName evidence="2">PX domain-containing protein</fullName>
    </recommendedName>
</protein>
<sequence>MPPQTSKLMDDDAHEVDSYTTDNQCMSHDGATCRNDSLMSSCRSISRSLQSTERSSIIGRVTTLWSKYAVALNDIEHVHIDSHKIVKCADARRLSTVAYSMDVYLAVAELGIYDHWTSRQPHYQVQHRYSDCRTLRLSLITSVLDAHRDQSCEFCKCMFNFFVSFPFPKRWPKVLVQTVPGWHSLLIRCRKQGLQNWVNRLLFMARHLTARGFASLRCDGYSTVMYILKDFLLEPSTRPSCQ</sequence>
<dbReference type="InterPro" id="IPR036871">
    <property type="entry name" value="PX_dom_sf"/>
</dbReference>
<proteinExistence type="predicted"/>
<dbReference type="GO" id="GO:0035091">
    <property type="term" value="F:phosphatidylinositol binding"/>
    <property type="evidence" value="ECO:0007669"/>
    <property type="project" value="InterPro"/>
</dbReference>